<keyword evidence="4" id="KW-0378">Hydrolase</keyword>
<dbReference type="GO" id="GO:0005509">
    <property type="term" value="F:calcium ion binding"/>
    <property type="evidence" value="ECO:0007669"/>
    <property type="project" value="InterPro"/>
</dbReference>
<dbReference type="SMART" id="SM00810">
    <property type="entry name" value="Alpha-amyl_C2"/>
    <property type="match status" value="1"/>
</dbReference>
<evidence type="ECO:0000256" key="4">
    <source>
        <dbReference type="ARBA" id="ARBA00022801"/>
    </source>
</evidence>
<comment type="catalytic activity">
    <reaction evidence="1">
        <text>Endohydrolysis of (1-&gt;4)-alpha-D-glucosidic linkages in polysaccharides containing three or more (1-&gt;4)-alpha-linked D-glucose units.</text>
        <dbReference type="EC" id="3.2.1.1"/>
    </reaction>
</comment>
<evidence type="ECO:0000256" key="1">
    <source>
        <dbReference type="ARBA" id="ARBA00000548"/>
    </source>
</evidence>
<gene>
    <name evidence="8" type="ORF">WJX84_009629</name>
</gene>
<dbReference type="Pfam" id="PF07821">
    <property type="entry name" value="Alpha-amyl_C2"/>
    <property type="match status" value="1"/>
</dbReference>
<accession>A0AAW1SLX6</accession>
<evidence type="ECO:0000259" key="7">
    <source>
        <dbReference type="SMART" id="SM00810"/>
    </source>
</evidence>
<evidence type="ECO:0000313" key="9">
    <source>
        <dbReference type="Proteomes" id="UP001485043"/>
    </source>
</evidence>
<evidence type="ECO:0000256" key="3">
    <source>
        <dbReference type="ARBA" id="ARBA00012595"/>
    </source>
</evidence>
<keyword evidence="9" id="KW-1185">Reference proteome</keyword>
<reference evidence="8 9" key="1">
    <citation type="journal article" date="2024" name="Nat. Commun.">
        <title>Phylogenomics reveals the evolutionary origins of lichenization in chlorophyte algae.</title>
        <authorList>
            <person name="Puginier C."/>
            <person name="Libourel C."/>
            <person name="Otte J."/>
            <person name="Skaloud P."/>
            <person name="Haon M."/>
            <person name="Grisel S."/>
            <person name="Petersen M."/>
            <person name="Berrin J.G."/>
            <person name="Delaux P.M."/>
            <person name="Dal Grande F."/>
            <person name="Keller J."/>
        </authorList>
    </citation>
    <scope>NUCLEOTIDE SEQUENCE [LARGE SCALE GENOMIC DNA]</scope>
    <source>
        <strain evidence="8 9">SAG 2523</strain>
    </source>
</reference>
<dbReference type="InterPro" id="IPR013780">
    <property type="entry name" value="Glyco_hydro_b"/>
</dbReference>
<dbReference type="GO" id="GO:0005975">
    <property type="term" value="P:carbohydrate metabolic process"/>
    <property type="evidence" value="ECO:0007669"/>
    <property type="project" value="InterPro"/>
</dbReference>
<dbReference type="SUPFAM" id="SSF51011">
    <property type="entry name" value="Glycosyl hydrolase domain"/>
    <property type="match status" value="1"/>
</dbReference>
<dbReference type="InterPro" id="IPR012850">
    <property type="entry name" value="A-amylase_bs_C"/>
</dbReference>
<dbReference type="Proteomes" id="UP001485043">
    <property type="component" value="Unassembled WGS sequence"/>
</dbReference>
<dbReference type="EMBL" id="JALJOV010001395">
    <property type="protein sequence ID" value="KAK9848495.1"/>
    <property type="molecule type" value="Genomic_DNA"/>
</dbReference>
<dbReference type="InterPro" id="IPR017853">
    <property type="entry name" value="GH"/>
</dbReference>
<evidence type="ECO:0000256" key="6">
    <source>
        <dbReference type="ARBA" id="ARBA00030238"/>
    </source>
</evidence>
<feature type="domain" description="Alpha-amylase C-terminal beta-sheet" evidence="7">
    <location>
        <begin position="174"/>
        <end position="239"/>
    </location>
</feature>
<protein>
    <recommendedName>
        <fullName evidence="3">alpha-amylase</fullName>
        <ecNumber evidence="3">3.2.1.1</ecNumber>
    </recommendedName>
    <alternativeName>
        <fullName evidence="6">1,4-alpha-D-glucan glucanohydrolase</fullName>
    </alternativeName>
</protein>
<dbReference type="AlphaFoldDB" id="A0AAW1SLX6"/>
<comment type="similarity">
    <text evidence="2">Belongs to the glycosyl hydrolase 13 family.</text>
</comment>
<dbReference type="PANTHER" id="PTHR43447">
    <property type="entry name" value="ALPHA-AMYLASE"/>
    <property type="match status" value="1"/>
</dbReference>
<dbReference type="Gene3D" id="3.20.20.80">
    <property type="entry name" value="Glycosidases"/>
    <property type="match status" value="1"/>
</dbReference>
<keyword evidence="5" id="KW-0326">Glycosidase</keyword>
<sequence length="241" mass="27490">MLRGIGFDAWRFDYVKGYGGQFIQEYVNATVPYMAFGEFWDTCEYTDGVLNYNQDTHRQRTVNWCDATGGTSAAFDFTTKGILQEAMGRGEYWRLVDSQGRPPGFLGMWPSRAITFIENHDTGSTLNHWPFPWNHLHEGYAYILTHPGSPCVFYDHFWDDSLSKTIRDCIALRRRHKIGCRGKVIVHTASADVYAASIDKKIAMKVGYGNWSPTDNNCQVGQRDWVLATSGPNFAIWEAIF</sequence>
<proteinExistence type="inferred from homology"/>
<dbReference type="Gene3D" id="2.60.40.1180">
    <property type="entry name" value="Golgi alpha-mannosidase II"/>
    <property type="match status" value="1"/>
</dbReference>
<evidence type="ECO:0000256" key="5">
    <source>
        <dbReference type="ARBA" id="ARBA00023295"/>
    </source>
</evidence>
<dbReference type="GO" id="GO:0004556">
    <property type="term" value="F:alpha-amylase activity"/>
    <property type="evidence" value="ECO:0007669"/>
    <property type="project" value="UniProtKB-EC"/>
</dbReference>
<organism evidence="8 9">
    <name type="scientific">Apatococcus fuscideae</name>
    <dbReference type="NCBI Taxonomy" id="2026836"/>
    <lineage>
        <taxon>Eukaryota</taxon>
        <taxon>Viridiplantae</taxon>
        <taxon>Chlorophyta</taxon>
        <taxon>core chlorophytes</taxon>
        <taxon>Trebouxiophyceae</taxon>
        <taxon>Chlorellales</taxon>
        <taxon>Chlorellaceae</taxon>
        <taxon>Apatococcus</taxon>
    </lineage>
</organism>
<evidence type="ECO:0000313" key="8">
    <source>
        <dbReference type="EMBL" id="KAK9848495.1"/>
    </source>
</evidence>
<comment type="caution">
    <text evidence="8">The sequence shown here is derived from an EMBL/GenBank/DDBJ whole genome shotgun (WGS) entry which is preliminary data.</text>
</comment>
<dbReference type="EC" id="3.2.1.1" evidence="3"/>
<evidence type="ECO:0000256" key="2">
    <source>
        <dbReference type="ARBA" id="ARBA00008061"/>
    </source>
</evidence>
<name>A0AAW1SLX6_9CHLO</name>
<dbReference type="SUPFAM" id="SSF51445">
    <property type="entry name" value="(Trans)glycosidases"/>
    <property type="match status" value="1"/>
</dbReference>